<proteinExistence type="predicted"/>
<name>A0ABP6ZRQ3_9ACTN</name>
<feature type="chain" id="PRO_5045950518" description="Phospholipase D-like domain-containing protein" evidence="1">
    <location>
        <begin position="26"/>
        <end position="381"/>
    </location>
</feature>
<dbReference type="InterPro" id="IPR006311">
    <property type="entry name" value="TAT_signal"/>
</dbReference>
<feature type="signal peptide" evidence="1">
    <location>
        <begin position="1"/>
        <end position="25"/>
    </location>
</feature>
<sequence length="381" mass="41172">MIRRHLRRTLLVLLGSLLAATGFGAAPTQAAPNWLATSAYFNDPRATGDASNVTRNLVIHHFDHAPAGSLVRGTTWNLTDTAISDAMVRAINWGVTVRLIVAKANCSSSAVAAVVVATIFHSSSYVRCTVGSARSAGGTMHQKSYTFSAVDGVRHVAVVGSANATVEGYADQWTDLFQFVNRKDVYDAYNSVFALQQRDRNMAKPYRSYSFNGGKGGAQFFPVNDPTPTAADDPVHARLTSLPKGRGTVIRVATYAMHGSRGSWLTNDLIAHARAGSTVVVLTGPPADDALERRLRAAGVSVTRAFDPGCSEVENGSCNYIHLKLMTATYVSGGARQYRVWTGSDNWSTDSLNNDEVTQKIAGKAPYDQYVSFIDKIRRVY</sequence>
<reference evidence="4" key="1">
    <citation type="journal article" date="2019" name="Int. J. Syst. Evol. Microbiol.">
        <title>The Global Catalogue of Microorganisms (GCM) 10K type strain sequencing project: providing services to taxonomists for standard genome sequencing and annotation.</title>
        <authorList>
            <consortium name="The Broad Institute Genomics Platform"/>
            <consortium name="The Broad Institute Genome Sequencing Center for Infectious Disease"/>
            <person name="Wu L."/>
            <person name="Ma J."/>
        </authorList>
    </citation>
    <scope>NUCLEOTIDE SEQUENCE [LARGE SCALE GENOMIC DNA]</scope>
    <source>
        <strain evidence="4">JCM 16929</strain>
    </source>
</reference>
<dbReference type="Pfam" id="PF13091">
    <property type="entry name" value="PLDc_2"/>
    <property type="match status" value="1"/>
</dbReference>
<dbReference type="Gene3D" id="3.30.870.10">
    <property type="entry name" value="Endonuclease Chain A"/>
    <property type="match status" value="2"/>
</dbReference>
<accession>A0ABP6ZRQ3</accession>
<evidence type="ECO:0000313" key="3">
    <source>
        <dbReference type="EMBL" id="GAA3617229.1"/>
    </source>
</evidence>
<evidence type="ECO:0000256" key="1">
    <source>
        <dbReference type="SAM" id="SignalP"/>
    </source>
</evidence>
<dbReference type="CDD" id="cd00138">
    <property type="entry name" value="PLDc_SF"/>
    <property type="match status" value="1"/>
</dbReference>
<organism evidence="3 4">
    <name type="scientific">Microlunatus ginsengisoli</name>
    <dbReference type="NCBI Taxonomy" id="363863"/>
    <lineage>
        <taxon>Bacteria</taxon>
        <taxon>Bacillati</taxon>
        <taxon>Actinomycetota</taxon>
        <taxon>Actinomycetes</taxon>
        <taxon>Propionibacteriales</taxon>
        <taxon>Propionibacteriaceae</taxon>
        <taxon>Microlunatus</taxon>
    </lineage>
</organism>
<dbReference type="SUPFAM" id="SSF56024">
    <property type="entry name" value="Phospholipase D/nuclease"/>
    <property type="match status" value="2"/>
</dbReference>
<dbReference type="InterPro" id="IPR025202">
    <property type="entry name" value="PLD-like_dom"/>
</dbReference>
<evidence type="ECO:0000259" key="2">
    <source>
        <dbReference type="Pfam" id="PF13091"/>
    </source>
</evidence>
<feature type="domain" description="Phospholipase D-like" evidence="2">
    <location>
        <begin position="71"/>
        <end position="193"/>
    </location>
</feature>
<evidence type="ECO:0000313" key="4">
    <source>
        <dbReference type="Proteomes" id="UP001501490"/>
    </source>
</evidence>
<dbReference type="EMBL" id="BAABAB010000014">
    <property type="protein sequence ID" value="GAA3617229.1"/>
    <property type="molecule type" value="Genomic_DNA"/>
</dbReference>
<protein>
    <recommendedName>
        <fullName evidence="2">Phospholipase D-like domain-containing protein</fullName>
    </recommendedName>
</protein>
<keyword evidence="4" id="KW-1185">Reference proteome</keyword>
<dbReference type="Proteomes" id="UP001501490">
    <property type="component" value="Unassembled WGS sequence"/>
</dbReference>
<gene>
    <name evidence="3" type="ORF">GCM10022236_19170</name>
</gene>
<dbReference type="RefSeq" id="WP_344803812.1">
    <property type="nucleotide sequence ID" value="NZ_BAABAB010000014.1"/>
</dbReference>
<keyword evidence="1" id="KW-0732">Signal</keyword>
<dbReference type="PROSITE" id="PS51318">
    <property type="entry name" value="TAT"/>
    <property type="match status" value="1"/>
</dbReference>
<comment type="caution">
    <text evidence="3">The sequence shown here is derived from an EMBL/GenBank/DDBJ whole genome shotgun (WGS) entry which is preliminary data.</text>
</comment>